<gene>
    <name evidence="3" type="ORF">XENOCAPTIV_002563</name>
</gene>
<dbReference type="SUPFAM" id="SSF52087">
    <property type="entry name" value="CRAL/TRIO domain"/>
    <property type="match status" value="1"/>
</dbReference>
<evidence type="ECO:0000256" key="1">
    <source>
        <dbReference type="SAM" id="MobiDB-lite"/>
    </source>
</evidence>
<dbReference type="PANTHER" id="PTHR10174">
    <property type="entry name" value="ALPHA-TOCOPHEROL TRANSFER PROTEIN-RELATED"/>
    <property type="match status" value="1"/>
</dbReference>
<keyword evidence="4" id="KW-1185">Reference proteome</keyword>
<dbReference type="Pfam" id="PF00650">
    <property type="entry name" value="CRAL_TRIO"/>
    <property type="match status" value="1"/>
</dbReference>
<organism evidence="3 4">
    <name type="scientific">Xenoophorus captivus</name>
    <dbReference type="NCBI Taxonomy" id="1517983"/>
    <lineage>
        <taxon>Eukaryota</taxon>
        <taxon>Metazoa</taxon>
        <taxon>Chordata</taxon>
        <taxon>Craniata</taxon>
        <taxon>Vertebrata</taxon>
        <taxon>Euteleostomi</taxon>
        <taxon>Actinopterygii</taxon>
        <taxon>Neopterygii</taxon>
        <taxon>Teleostei</taxon>
        <taxon>Neoteleostei</taxon>
        <taxon>Acanthomorphata</taxon>
        <taxon>Ovalentaria</taxon>
        <taxon>Atherinomorphae</taxon>
        <taxon>Cyprinodontiformes</taxon>
        <taxon>Goodeidae</taxon>
        <taxon>Xenoophorus</taxon>
    </lineage>
</organism>
<comment type="caution">
    <text evidence="3">The sequence shown here is derived from an EMBL/GenBank/DDBJ whole genome shotgun (WGS) entry which is preliminary data.</text>
</comment>
<evidence type="ECO:0000313" key="3">
    <source>
        <dbReference type="EMBL" id="MEQ2191785.1"/>
    </source>
</evidence>
<feature type="non-terminal residue" evidence="3">
    <location>
        <position position="1"/>
    </location>
</feature>
<sequence>GAALALFTARLHRPDITTHKAVLQAIIYQLDKAIESVQTQRDGLIFIYDMTNSSYGNFDYELCVKILNLLKVSTVKAHELVSHIPVSSLPEHLGGTSQYSHVAWIQSCVNMQTSSVQDDTHDCVGSLLRSYSLDNSNTSIGTVPSHTHQGSERAVANANCYDDNNANPQNHVAGVEGRTRGPGQYQQGSNSGTDKSQGNHQHWNGSALGVANTGVGGPNSNVNGRGYRAPPQSDTPPNTPLSQKADDDTAAGDPTIPANRSRNEVLKEEDEEEQEGVPPLPQKALPRPPNQPSSQTPPLSSSWGPDDDDENHYTEVSVHIPDQGGMTVHELVEYVKRKKKKGIYQEYEDIRKEPPAGTFDYSR</sequence>
<protein>
    <recommendedName>
        <fullName evidence="2">CRAL-TRIO domain-containing protein</fullName>
    </recommendedName>
</protein>
<reference evidence="3 4" key="1">
    <citation type="submission" date="2021-06" db="EMBL/GenBank/DDBJ databases">
        <authorList>
            <person name="Palmer J.M."/>
        </authorList>
    </citation>
    <scope>NUCLEOTIDE SEQUENCE [LARGE SCALE GENOMIC DNA]</scope>
    <source>
        <strain evidence="3 4">XC_2019</strain>
        <tissue evidence="3">Muscle</tissue>
    </source>
</reference>
<feature type="domain" description="CRAL-TRIO" evidence="2">
    <location>
        <begin position="6"/>
        <end position="71"/>
    </location>
</feature>
<dbReference type="PANTHER" id="PTHR10174:SF208">
    <property type="entry name" value="CRAL-TRIO DOMAIN-CONTAINING PROTEIN DDB_G0278031"/>
    <property type="match status" value="1"/>
</dbReference>
<dbReference type="Gene3D" id="3.40.525.10">
    <property type="entry name" value="CRAL-TRIO lipid binding domain"/>
    <property type="match status" value="1"/>
</dbReference>
<dbReference type="InterPro" id="IPR001251">
    <property type="entry name" value="CRAL-TRIO_dom"/>
</dbReference>
<name>A0ABV0Q7L5_9TELE</name>
<accession>A0ABV0Q7L5</accession>
<evidence type="ECO:0000259" key="2">
    <source>
        <dbReference type="Pfam" id="PF00650"/>
    </source>
</evidence>
<feature type="compositionally biased region" description="Pro residues" evidence="1">
    <location>
        <begin position="278"/>
        <end position="291"/>
    </location>
</feature>
<evidence type="ECO:0000313" key="4">
    <source>
        <dbReference type="Proteomes" id="UP001434883"/>
    </source>
</evidence>
<dbReference type="EMBL" id="JAHRIN010001258">
    <property type="protein sequence ID" value="MEQ2191785.1"/>
    <property type="molecule type" value="Genomic_DNA"/>
</dbReference>
<feature type="compositionally biased region" description="Polar residues" evidence="1">
    <location>
        <begin position="184"/>
        <end position="204"/>
    </location>
</feature>
<dbReference type="Proteomes" id="UP001434883">
    <property type="component" value="Unassembled WGS sequence"/>
</dbReference>
<feature type="compositionally biased region" description="Low complexity" evidence="1">
    <location>
        <begin position="292"/>
        <end position="302"/>
    </location>
</feature>
<dbReference type="InterPro" id="IPR036865">
    <property type="entry name" value="CRAL-TRIO_dom_sf"/>
</dbReference>
<feature type="region of interest" description="Disordered" evidence="1">
    <location>
        <begin position="159"/>
        <end position="326"/>
    </location>
</feature>
<proteinExistence type="predicted"/>